<dbReference type="Proteomes" id="UP000007058">
    <property type="component" value="Chromosome"/>
</dbReference>
<gene>
    <name evidence="1" type="ordered locus">amb3381</name>
</gene>
<dbReference type="HOGENOM" id="CLU_3119504_0_0_5"/>
<keyword evidence="2" id="KW-1185">Reference proteome</keyword>
<dbReference type="AlphaFoldDB" id="Q2W1U0"/>
<evidence type="ECO:0000313" key="1">
    <source>
        <dbReference type="EMBL" id="BAE52185.1"/>
    </source>
</evidence>
<evidence type="ECO:0000313" key="2">
    <source>
        <dbReference type="Proteomes" id="UP000007058"/>
    </source>
</evidence>
<proteinExistence type="predicted"/>
<sequence length="50" mass="4933">MLVALPSAIAFGVTIFAPLGGSLAAQGAWPAFSAPPPWGCWPRPSAAAPG</sequence>
<dbReference type="KEGG" id="mag:amb3381"/>
<name>Q2W1U0_PARM1</name>
<dbReference type="EMBL" id="AP007255">
    <property type="protein sequence ID" value="BAE52185.1"/>
    <property type="molecule type" value="Genomic_DNA"/>
</dbReference>
<protein>
    <submittedName>
        <fullName evidence="1">Uncharacterized protein</fullName>
    </submittedName>
</protein>
<reference evidence="1 2" key="1">
    <citation type="journal article" date="2005" name="DNA Res.">
        <title>Complete genome sequence of the facultative anaerobic magnetotactic bacterium Magnetospirillum sp. strain AMB-1.</title>
        <authorList>
            <person name="Matsunaga T."/>
            <person name="Okamura Y."/>
            <person name="Fukuda Y."/>
            <person name="Wahyudi A.T."/>
            <person name="Murase Y."/>
            <person name="Takeyama H."/>
        </authorList>
    </citation>
    <scope>NUCLEOTIDE SEQUENCE [LARGE SCALE GENOMIC DNA]</scope>
    <source>
        <strain evidence="2">ATCC 700264 / AMB-1</strain>
    </source>
</reference>
<accession>Q2W1U0</accession>
<organism evidence="1 2">
    <name type="scientific">Paramagnetospirillum magneticum (strain ATCC 700264 / AMB-1)</name>
    <name type="common">Magnetospirillum magneticum</name>
    <dbReference type="NCBI Taxonomy" id="342108"/>
    <lineage>
        <taxon>Bacteria</taxon>
        <taxon>Pseudomonadati</taxon>
        <taxon>Pseudomonadota</taxon>
        <taxon>Alphaproteobacteria</taxon>
        <taxon>Rhodospirillales</taxon>
        <taxon>Magnetospirillaceae</taxon>
        <taxon>Paramagnetospirillum</taxon>
    </lineage>
</organism>